<name>A0A2P2QTX4_RHIMU</name>
<evidence type="ECO:0000313" key="1">
    <source>
        <dbReference type="EMBL" id="MBX70314.1"/>
    </source>
</evidence>
<organism evidence="1">
    <name type="scientific">Rhizophora mucronata</name>
    <name type="common">Asiatic mangrove</name>
    <dbReference type="NCBI Taxonomy" id="61149"/>
    <lineage>
        <taxon>Eukaryota</taxon>
        <taxon>Viridiplantae</taxon>
        <taxon>Streptophyta</taxon>
        <taxon>Embryophyta</taxon>
        <taxon>Tracheophyta</taxon>
        <taxon>Spermatophyta</taxon>
        <taxon>Magnoliopsida</taxon>
        <taxon>eudicotyledons</taxon>
        <taxon>Gunneridae</taxon>
        <taxon>Pentapetalae</taxon>
        <taxon>rosids</taxon>
        <taxon>fabids</taxon>
        <taxon>Malpighiales</taxon>
        <taxon>Rhizophoraceae</taxon>
        <taxon>Rhizophora</taxon>
    </lineage>
</organism>
<dbReference type="AlphaFoldDB" id="A0A2P2QTX4"/>
<proteinExistence type="predicted"/>
<protein>
    <submittedName>
        <fullName evidence="1">Uncharacterized protein</fullName>
    </submittedName>
</protein>
<dbReference type="EMBL" id="GGEC01089830">
    <property type="protein sequence ID" value="MBX70314.1"/>
    <property type="molecule type" value="Transcribed_RNA"/>
</dbReference>
<sequence length="23" mass="2599">MKWKLVVLCSLLSSPCSSFRNSI</sequence>
<reference evidence="1" key="1">
    <citation type="submission" date="2018-02" db="EMBL/GenBank/DDBJ databases">
        <title>Rhizophora mucronata_Transcriptome.</title>
        <authorList>
            <person name="Meera S.P."/>
            <person name="Sreeshan A."/>
            <person name="Augustine A."/>
        </authorList>
    </citation>
    <scope>NUCLEOTIDE SEQUENCE</scope>
    <source>
        <tissue evidence="1">Leaf</tissue>
    </source>
</reference>
<accession>A0A2P2QTX4</accession>